<name>A0A839E8N8_9MICO</name>
<dbReference type="AlphaFoldDB" id="A0A839E8N8"/>
<accession>A0A839E8N8</accession>
<evidence type="ECO:0000313" key="2">
    <source>
        <dbReference type="Proteomes" id="UP000585905"/>
    </source>
</evidence>
<dbReference type="EMBL" id="JACGWX010000009">
    <property type="protein sequence ID" value="MBA8848911.1"/>
    <property type="molecule type" value="Genomic_DNA"/>
</dbReference>
<dbReference type="RefSeq" id="WP_182491689.1">
    <property type="nucleotide sequence ID" value="NZ_BAAAOV010000004.1"/>
</dbReference>
<protein>
    <submittedName>
        <fullName evidence="1">Uncharacterized protein</fullName>
    </submittedName>
</protein>
<keyword evidence="2" id="KW-1185">Reference proteome</keyword>
<comment type="caution">
    <text evidence="1">The sequence shown here is derived from an EMBL/GenBank/DDBJ whole genome shotgun (WGS) entry which is preliminary data.</text>
</comment>
<proteinExistence type="predicted"/>
<reference evidence="1 2" key="1">
    <citation type="submission" date="2020-07" db="EMBL/GenBank/DDBJ databases">
        <title>Sequencing the genomes of 1000 actinobacteria strains.</title>
        <authorList>
            <person name="Klenk H.-P."/>
        </authorList>
    </citation>
    <scope>NUCLEOTIDE SEQUENCE [LARGE SCALE GENOMIC DNA]</scope>
    <source>
        <strain evidence="1 2">DSM 19663</strain>
    </source>
</reference>
<organism evidence="1 2">
    <name type="scientific">Microcella alkalica</name>
    <dbReference type="NCBI Taxonomy" id="355930"/>
    <lineage>
        <taxon>Bacteria</taxon>
        <taxon>Bacillati</taxon>
        <taxon>Actinomycetota</taxon>
        <taxon>Actinomycetes</taxon>
        <taxon>Micrococcales</taxon>
        <taxon>Microbacteriaceae</taxon>
        <taxon>Microcella</taxon>
    </lineage>
</organism>
<gene>
    <name evidence="1" type="ORF">FHX53_002528</name>
</gene>
<sequence length="313" mass="33543">MPVPCTTAWVESPLQLLGALEHAALTADERDQPLAIIPRAGDPQLGRTADVAHAREMPRATAIGIERRLLPWPRFRAGGDWLVGDPFSGLVQARLARAVPERLVIVDDGAITRRLARLLDAGEPLLRPAGREGESLSGLRTTLGATTTRTLLALAAEGRLEVTTYLDPADPASGLLGGLGAVVRHHRFAWTRDQGLEARAVPPDHLIVLGTAGVADGRVDPAEQRRFVAELARAGRVAYLPHRREPGWFLRAVARERNVVVIPAHVPIELSLGGASRALDIVSRPSSALETLRLVLDGTRSRILLADPLSAAG</sequence>
<dbReference type="Proteomes" id="UP000585905">
    <property type="component" value="Unassembled WGS sequence"/>
</dbReference>
<evidence type="ECO:0000313" key="1">
    <source>
        <dbReference type="EMBL" id="MBA8848911.1"/>
    </source>
</evidence>